<evidence type="ECO:0000256" key="8">
    <source>
        <dbReference type="PIRSR" id="PIRSR001093-1"/>
    </source>
</evidence>
<evidence type="ECO:0000313" key="12">
    <source>
        <dbReference type="EMBL" id="CAH1107323.1"/>
    </source>
</evidence>
<keyword evidence="9" id="KW-0812">Transmembrane</keyword>
<dbReference type="InterPro" id="IPR029019">
    <property type="entry name" value="HEX_eukaryotic_N"/>
</dbReference>
<evidence type="ECO:0000259" key="10">
    <source>
        <dbReference type="Pfam" id="PF00728"/>
    </source>
</evidence>
<evidence type="ECO:0000256" key="2">
    <source>
        <dbReference type="ARBA" id="ARBA00006285"/>
    </source>
</evidence>
<keyword evidence="9" id="KW-1133">Transmembrane helix</keyword>
<feature type="active site" description="Proton donor" evidence="8">
    <location>
        <position position="403"/>
    </location>
</feature>
<dbReference type="Proteomes" id="UP001153636">
    <property type="component" value="Chromosome 20"/>
</dbReference>
<sequence>MKQGELRRALLFVILFCIFLFFYLYWQQSTKYIPTVIYGYKHVKANHRSSSPPQWTWDCVNQRCERRFIKEPVKAVSLPTCSMLCGSTQLWPQPTGPVTLGSKALKFNHNQFIFETEIAGPVKAYLEEAFTSFNNNIVSLIERTDYTKDKTDLSEFLIKVTIQNPTIVKLELKTDESYNLIIKSLKDTIRANITANTYFGARCALETLSQLIWWDPYSNGGGMLKVIKGATVQDKPAFAYRGLMIDTSRNFMSIESLKRVLVGMASNKLNVFHWHVSDSQSFPLVIPSLPLMAKTGSYGPEMTYSPEEVKGLVEFARIRGIRVLLEVDTPAHVGNGWAWGPTEGLGELAVCINERPWSMYCGEPPCGQLNPENPHVYDILEKLYKDLLDLSGETEIFHLGGDEVNLECWSQHIQRTSTVYNYTDLHELWGDFTIKALNRLTAANGGTKFPYVILWSSKLTKRPYLMKYLDKNQVVVQNWGASQWSDTPDLLSDGYKVIISHVDAWYLDCGFGRWRETGEAACDPYRPWQTVYNHRPWQQQHLDKKLILGGEACLWSEQFDEGSLDARLWPRAAAFAERMWNDPQLDMNTFGIQEDVYTRLNTQRDRYVF</sequence>
<keyword evidence="6 7" id="KW-0326">Glycosidase</keyword>
<feature type="domain" description="Glycoside hydrolase family 20 catalytic" evidence="10">
    <location>
        <begin position="238"/>
        <end position="582"/>
    </location>
</feature>
<dbReference type="EC" id="3.2.1.52" evidence="7"/>
<dbReference type="PRINTS" id="PR00738">
    <property type="entry name" value="GLHYDRLASE20"/>
</dbReference>
<name>A0A9P0CW68_9CUCU</name>
<keyword evidence="13" id="KW-1185">Reference proteome</keyword>
<dbReference type="GO" id="GO:0005975">
    <property type="term" value="P:carbohydrate metabolic process"/>
    <property type="evidence" value="ECO:0007669"/>
    <property type="project" value="InterPro"/>
</dbReference>
<dbReference type="AlphaFoldDB" id="A0A9P0CW68"/>
<keyword evidence="5" id="KW-0325">Glycoprotein</keyword>
<dbReference type="EMBL" id="OV651832">
    <property type="protein sequence ID" value="CAH1107323.1"/>
    <property type="molecule type" value="Genomic_DNA"/>
</dbReference>
<evidence type="ECO:0000256" key="6">
    <source>
        <dbReference type="ARBA" id="ARBA00023295"/>
    </source>
</evidence>
<proteinExistence type="inferred from homology"/>
<dbReference type="PANTHER" id="PTHR22600">
    <property type="entry name" value="BETA-HEXOSAMINIDASE"/>
    <property type="match status" value="1"/>
</dbReference>
<dbReference type="PIRSF" id="PIRSF001093">
    <property type="entry name" value="B-hxosamndse_ab_euk"/>
    <property type="match status" value="1"/>
</dbReference>
<dbReference type="Pfam" id="PF00728">
    <property type="entry name" value="Glyco_hydro_20"/>
    <property type="match status" value="1"/>
</dbReference>
<dbReference type="InterPro" id="IPR025705">
    <property type="entry name" value="Beta_hexosaminidase_sua/sub"/>
</dbReference>
<dbReference type="InterPro" id="IPR015883">
    <property type="entry name" value="Glyco_hydro_20_cat"/>
</dbReference>
<keyword evidence="3" id="KW-0732">Signal</keyword>
<evidence type="ECO:0000313" key="13">
    <source>
        <dbReference type="Proteomes" id="UP001153636"/>
    </source>
</evidence>
<dbReference type="CDD" id="cd06562">
    <property type="entry name" value="GH20_HexA_HexB-like"/>
    <property type="match status" value="1"/>
</dbReference>
<evidence type="ECO:0000256" key="3">
    <source>
        <dbReference type="ARBA" id="ARBA00022729"/>
    </source>
</evidence>
<evidence type="ECO:0000259" key="11">
    <source>
        <dbReference type="Pfam" id="PF14845"/>
    </source>
</evidence>
<dbReference type="Gene3D" id="3.20.20.80">
    <property type="entry name" value="Glycosidases"/>
    <property type="match status" value="1"/>
</dbReference>
<dbReference type="GO" id="GO:0030203">
    <property type="term" value="P:glycosaminoglycan metabolic process"/>
    <property type="evidence" value="ECO:0007669"/>
    <property type="project" value="TreeGrafter"/>
</dbReference>
<dbReference type="Pfam" id="PF14845">
    <property type="entry name" value="Glycohydro_20b2"/>
    <property type="match status" value="1"/>
</dbReference>
<evidence type="ECO:0000256" key="5">
    <source>
        <dbReference type="ARBA" id="ARBA00023180"/>
    </source>
</evidence>
<dbReference type="PANTHER" id="PTHR22600:SF3">
    <property type="entry name" value="BETA-HEXOSAMINIDASE FDL-RELATED"/>
    <property type="match status" value="1"/>
</dbReference>
<comment type="similarity">
    <text evidence="2 7">Belongs to the glycosyl hydrolase 20 family.</text>
</comment>
<comment type="catalytic activity">
    <reaction evidence="1 7">
        <text>Hydrolysis of terminal non-reducing N-acetyl-D-hexosamine residues in N-acetyl-beta-D-hexosaminides.</text>
        <dbReference type="EC" id="3.2.1.52"/>
    </reaction>
</comment>
<organism evidence="12 13">
    <name type="scientific">Psylliodes chrysocephalus</name>
    <dbReference type="NCBI Taxonomy" id="3402493"/>
    <lineage>
        <taxon>Eukaryota</taxon>
        <taxon>Metazoa</taxon>
        <taxon>Ecdysozoa</taxon>
        <taxon>Arthropoda</taxon>
        <taxon>Hexapoda</taxon>
        <taxon>Insecta</taxon>
        <taxon>Pterygota</taxon>
        <taxon>Neoptera</taxon>
        <taxon>Endopterygota</taxon>
        <taxon>Coleoptera</taxon>
        <taxon>Polyphaga</taxon>
        <taxon>Cucujiformia</taxon>
        <taxon>Chrysomeloidea</taxon>
        <taxon>Chrysomelidae</taxon>
        <taxon>Galerucinae</taxon>
        <taxon>Alticini</taxon>
        <taxon>Psylliodes</taxon>
    </lineage>
</organism>
<dbReference type="GO" id="GO:0005886">
    <property type="term" value="C:plasma membrane"/>
    <property type="evidence" value="ECO:0007669"/>
    <property type="project" value="TreeGrafter"/>
</dbReference>
<evidence type="ECO:0000256" key="9">
    <source>
        <dbReference type="SAM" id="Phobius"/>
    </source>
</evidence>
<dbReference type="SUPFAM" id="SSF51445">
    <property type="entry name" value="(Trans)glycosidases"/>
    <property type="match status" value="1"/>
</dbReference>
<dbReference type="InterPro" id="IPR017853">
    <property type="entry name" value="GH"/>
</dbReference>
<gene>
    <name evidence="12" type="ORF">PSYICH_LOCUS7992</name>
</gene>
<keyword evidence="9" id="KW-0472">Membrane</keyword>
<dbReference type="FunFam" id="3.20.20.80:FF:000063">
    <property type="entry name" value="Beta-hexosaminidase"/>
    <property type="match status" value="1"/>
</dbReference>
<keyword evidence="4 7" id="KW-0378">Hydrolase</keyword>
<dbReference type="SUPFAM" id="SSF55545">
    <property type="entry name" value="beta-N-acetylhexosaminidase-like domain"/>
    <property type="match status" value="1"/>
</dbReference>
<dbReference type="Gene3D" id="3.30.379.10">
    <property type="entry name" value="Chitobiase/beta-hexosaminidase domain 2-like"/>
    <property type="match status" value="1"/>
</dbReference>
<dbReference type="InterPro" id="IPR029018">
    <property type="entry name" value="Hex-like_dom2"/>
</dbReference>
<dbReference type="GO" id="GO:0016231">
    <property type="term" value="F:beta-N-acetylglucosaminidase activity"/>
    <property type="evidence" value="ECO:0007669"/>
    <property type="project" value="TreeGrafter"/>
</dbReference>
<evidence type="ECO:0000256" key="1">
    <source>
        <dbReference type="ARBA" id="ARBA00001231"/>
    </source>
</evidence>
<feature type="transmembrane region" description="Helical" evidence="9">
    <location>
        <begin position="9"/>
        <end position="26"/>
    </location>
</feature>
<accession>A0A9P0CW68</accession>
<feature type="domain" description="Beta-hexosaminidase eukaryotic type N-terminal" evidence="11">
    <location>
        <begin position="90"/>
        <end position="211"/>
    </location>
</feature>
<evidence type="ECO:0000256" key="4">
    <source>
        <dbReference type="ARBA" id="ARBA00022801"/>
    </source>
</evidence>
<evidence type="ECO:0000256" key="7">
    <source>
        <dbReference type="PIRNR" id="PIRNR001093"/>
    </source>
</evidence>
<reference evidence="12" key="1">
    <citation type="submission" date="2022-01" db="EMBL/GenBank/DDBJ databases">
        <authorList>
            <person name="King R."/>
        </authorList>
    </citation>
    <scope>NUCLEOTIDE SEQUENCE</scope>
</reference>
<dbReference type="OrthoDB" id="428480at2759"/>
<protein>
    <recommendedName>
        <fullName evidence="7">Beta-hexosaminidase</fullName>
        <ecNumber evidence="7">3.2.1.52</ecNumber>
    </recommendedName>
</protein>